<name>A0A6L5HZ62_9PSED</name>
<proteinExistence type="predicted"/>
<dbReference type="Proteomes" id="UP000478064">
    <property type="component" value="Unassembled WGS sequence"/>
</dbReference>
<comment type="caution">
    <text evidence="1">The sequence shown here is derived from an EMBL/GenBank/DDBJ whole genome shotgun (WGS) entry which is preliminary data.</text>
</comment>
<organism evidence="1 2">
    <name type="scientific">Pseudomonas helleri</name>
    <dbReference type="NCBI Taxonomy" id="1608996"/>
    <lineage>
        <taxon>Bacteria</taxon>
        <taxon>Pseudomonadati</taxon>
        <taxon>Pseudomonadota</taxon>
        <taxon>Gammaproteobacteria</taxon>
        <taxon>Pseudomonadales</taxon>
        <taxon>Pseudomonadaceae</taxon>
        <taxon>Pseudomonas</taxon>
    </lineage>
</organism>
<sequence length="448" mass="51715">MKNKASEIRLGVHVKIPLTSIVTSIPKKNVNRFLMKLWDKFNESLGNVGCVHYYRPTPCQEIYEYRIHWSDNQLSFEAELHFFNHTAKGIIEIEFGAIDNNSKKKDVFVEHKIKEAIMDVLKIDLAEAQSIQAYMYVPFQTKHKLAGSYRLVESDLLIIKVDDEEGCTGHLFFPVVSTNSSDLIKETEDKATKICTRLTTITQNLFIAKLDLPRGKFTTDEFRSIISRYSSCDIFIDDSGFLKFKNTAPNTPLTNEIIDADDCILNSHIALPKQTDFIMRTISTKDDYQQSCARFAEGLYLRNLIDLQQLPPQSISYELIAYTATIEALLDSEKITKEIKCLKCNTTILKKDWKISEKYKLLITGLCSDDYLYKKYFRTLYEDRSKFVHTGKDLYDFTARRQGRPALLLGKRIATSRPEYYENIHELTGWLLRKHLYISASSETTTES</sequence>
<gene>
    <name evidence="1" type="ORF">GHO27_23200</name>
</gene>
<reference evidence="1 2" key="1">
    <citation type="submission" date="2019-10" db="EMBL/GenBank/DDBJ databases">
        <title>Evaluation of single-gene subtyping targets for Pseudomonas.</title>
        <authorList>
            <person name="Reichler S.J."/>
            <person name="Orsi R.H."/>
            <person name="Wiedmann M."/>
            <person name="Martin N.H."/>
            <person name="Murphy S.I."/>
        </authorList>
    </citation>
    <scope>NUCLEOTIDE SEQUENCE [LARGE SCALE GENOMIC DNA]</scope>
    <source>
        <strain evidence="1 2">FSL R10-1637</strain>
    </source>
</reference>
<evidence type="ECO:0000313" key="2">
    <source>
        <dbReference type="Proteomes" id="UP000478064"/>
    </source>
</evidence>
<accession>A0A6L5HZ62</accession>
<evidence type="ECO:0000313" key="1">
    <source>
        <dbReference type="EMBL" id="MQU08573.1"/>
    </source>
</evidence>
<evidence type="ECO:0008006" key="3">
    <source>
        <dbReference type="Google" id="ProtNLM"/>
    </source>
</evidence>
<dbReference type="RefSeq" id="WP_153375367.1">
    <property type="nucleotide sequence ID" value="NZ_WIVU01000067.1"/>
</dbReference>
<dbReference type="AlphaFoldDB" id="A0A6L5HZ62"/>
<dbReference type="EMBL" id="WIVU01000067">
    <property type="protein sequence ID" value="MQU08573.1"/>
    <property type="molecule type" value="Genomic_DNA"/>
</dbReference>
<protein>
    <recommendedName>
        <fullName evidence="3">Apea-like HEPN domain-containing protein</fullName>
    </recommendedName>
</protein>